<keyword evidence="6" id="KW-1185">Reference proteome</keyword>
<dbReference type="GO" id="GO:0015833">
    <property type="term" value="P:peptide transport"/>
    <property type="evidence" value="ECO:0007669"/>
    <property type="project" value="TreeGrafter"/>
</dbReference>
<protein>
    <submittedName>
        <fullName evidence="5">Peptide/nickel transport system substrate-binding protein</fullName>
    </submittedName>
</protein>
<keyword evidence="2" id="KW-0813">Transport</keyword>
<keyword evidence="3" id="KW-0732">Signal</keyword>
<name>A0A841RMK2_9BACI</name>
<dbReference type="EMBL" id="JACHON010000002">
    <property type="protein sequence ID" value="MBB6512154.1"/>
    <property type="molecule type" value="Genomic_DNA"/>
</dbReference>
<dbReference type="CDD" id="cd08518">
    <property type="entry name" value="PBP2_NikA_DppA_OppA_like_19"/>
    <property type="match status" value="1"/>
</dbReference>
<evidence type="ECO:0000259" key="4">
    <source>
        <dbReference type="Pfam" id="PF00496"/>
    </source>
</evidence>
<dbReference type="Gene3D" id="3.40.190.10">
    <property type="entry name" value="Periplasmic binding protein-like II"/>
    <property type="match status" value="1"/>
</dbReference>
<evidence type="ECO:0000256" key="1">
    <source>
        <dbReference type="ARBA" id="ARBA00005695"/>
    </source>
</evidence>
<dbReference type="InterPro" id="IPR030678">
    <property type="entry name" value="Peptide/Ni-bd"/>
</dbReference>
<evidence type="ECO:0000256" key="3">
    <source>
        <dbReference type="ARBA" id="ARBA00022729"/>
    </source>
</evidence>
<dbReference type="PIRSF" id="PIRSF002741">
    <property type="entry name" value="MppA"/>
    <property type="match status" value="1"/>
</dbReference>
<dbReference type="InterPro" id="IPR000914">
    <property type="entry name" value="SBP_5_dom"/>
</dbReference>
<evidence type="ECO:0000313" key="5">
    <source>
        <dbReference type="EMBL" id="MBB6512154.1"/>
    </source>
</evidence>
<dbReference type="GO" id="GO:1904680">
    <property type="term" value="F:peptide transmembrane transporter activity"/>
    <property type="evidence" value="ECO:0007669"/>
    <property type="project" value="TreeGrafter"/>
</dbReference>
<dbReference type="Pfam" id="PF00496">
    <property type="entry name" value="SBP_bac_5"/>
    <property type="match status" value="1"/>
</dbReference>
<dbReference type="PANTHER" id="PTHR30290:SF9">
    <property type="entry name" value="OLIGOPEPTIDE-BINDING PROTEIN APPA"/>
    <property type="match status" value="1"/>
</dbReference>
<dbReference type="PANTHER" id="PTHR30290">
    <property type="entry name" value="PERIPLASMIC BINDING COMPONENT OF ABC TRANSPORTER"/>
    <property type="match status" value="1"/>
</dbReference>
<evidence type="ECO:0000313" key="6">
    <source>
        <dbReference type="Proteomes" id="UP000572212"/>
    </source>
</evidence>
<dbReference type="RefSeq" id="WP_184245100.1">
    <property type="nucleotide sequence ID" value="NZ_BAAACU010000002.1"/>
</dbReference>
<dbReference type="GO" id="GO:0043190">
    <property type="term" value="C:ATP-binding cassette (ABC) transporter complex"/>
    <property type="evidence" value="ECO:0007669"/>
    <property type="project" value="InterPro"/>
</dbReference>
<comment type="similarity">
    <text evidence="1">Belongs to the bacterial solute-binding protein 5 family.</text>
</comment>
<sequence>MKRYYFILLILSVLLLGCNAKGEEMTTNGQPDHLVLAIGSEPEQGFDPTTGWGSYGSPLFQSTLLRLDENLQIQYDLATEYTISEDGRIWTVTLRQDAYFSNGEALTAEDVVFTFDLAKTKQSIVDVSNVEKIEKTNDYEVVFYLKEPQSTFITLLQTLGIVPKHAYSDEYASNPIGSGPYQLIEWRKNEQLIVEVNPHYYGKAPLFERLTFLFMEPDQALAAAKTGVIDVLSVPATYPKEDIAGMERLSLASVDNRGIMLPFVSPTINSDGVQIGHEVTSNEEIRKAMNLAVHRQELVDTVMNGEGTPAYSSADRLPWFHEENIMNDNDKVAAEELLLSNGWSKGDDGIFQKESLRASMMLYYPAGDQLRQSLALLVAQQLKEIGLEIVPKGASWNDIEEVMHKEAVLMGWGSHNPIELFNLYHSGMAGMDYYNANYYQNEKVDEYMEKAIQSTNLEDAYEYWKLAQWDGTTGFSGKADAPWVWLVNVNHIYYVKEPLQIGEQKIQPHGHGWPITDFIMEWTWEE</sequence>
<evidence type="ECO:0000256" key="2">
    <source>
        <dbReference type="ARBA" id="ARBA00022448"/>
    </source>
</evidence>
<proteinExistence type="inferred from homology"/>
<accession>A0A841RMK2</accession>
<dbReference type="Proteomes" id="UP000572212">
    <property type="component" value="Unassembled WGS sequence"/>
</dbReference>
<dbReference type="SUPFAM" id="SSF53850">
    <property type="entry name" value="Periplasmic binding protein-like II"/>
    <property type="match status" value="1"/>
</dbReference>
<dbReference type="Gene3D" id="3.10.105.10">
    <property type="entry name" value="Dipeptide-binding Protein, Domain 3"/>
    <property type="match status" value="1"/>
</dbReference>
<dbReference type="InterPro" id="IPR039424">
    <property type="entry name" value="SBP_5"/>
</dbReference>
<comment type="caution">
    <text evidence="5">The sequence shown here is derived from an EMBL/GenBank/DDBJ whole genome shotgun (WGS) entry which is preliminary data.</text>
</comment>
<dbReference type="PROSITE" id="PS51257">
    <property type="entry name" value="PROKAR_LIPOPROTEIN"/>
    <property type="match status" value="1"/>
</dbReference>
<organism evidence="5 6">
    <name type="scientific">Gracilibacillus halotolerans</name>
    <dbReference type="NCBI Taxonomy" id="74386"/>
    <lineage>
        <taxon>Bacteria</taxon>
        <taxon>Bacillati</taxon>
        <taxon>Bacillota</taxon>
        <taxon>Bacilli</taxon>
        <taxon>Bacillales</taxon>
        <taxon>Bacillaceae</taxon>
        <taxon>Gracilibacillus</taxon>
    </lineage>
</organism>
<dbReference type="AlphaFoldDB" id="A0A841RMK2"/>
<reference evidence="5 6" key="1">
    <citation type="submission" date="2020-08" db="EMBL/GenBank/DDBJ databases">
        <title>Genomic Encyclopedia of Type Strains, Phase IV (KMG-IV): sequencing the most valuable type-strain genomes for metagenomic binning, comparative biology and taxonomic classification.</title>
        <authorList>
            <person name="Goeker M."/>
        </authorList>
    </citation>
    <scope>NUCLEOTIDE SEQUENCE [LARGE SCALE GENOMIC DNA]</scope>
    <source>
        <strain evidence="5 6">DSM 11805</strain>
    </source>
</reference>
<feature type="domain" description="Solute-binding protein family 5" evidence="4">
    <location>
        <begin position="73"/>
        <end position="416"/>
    </location>
</feature>
<dbReference type="GO" id="GO:0042597">
    <property type="term" value="C:periplasmic space"/>
    <property type="evidence" value="ECO:0007669"/>
    <property type="project" value="UniProtKB-ARBA"/>
</dbReference>
<gene>
    <name evidence="5" type="ORF">GGQ92_000935</name>
</gene>